<evidence type="ECO:0000313" key="6">
    <source>
        <dbReference type="EMBL" id="KAF1990988.1"/>
    </source>
</evidence>
<dbReference type="Gene3D" id="1.20.120.550">
    <property type="entry name" value="Membrane associated eicosanoid/glutathione metabolism-like domain"/>
    <property type="match status" value="1"/>
</dbReference>
<keyword evidence="3 5" id="KW-1133">Transmembrane helix</keyword>
<dbReference type="OrthoDB" id="410651at2759"/>
<gene>
    <name evidence="6" type="ORF">K402DRAFT_323538</name>
</gene>
<evidence type="ECO:0000256" key="5">
    <source>
        <dbReference type="SAM" id="Phobius"/>
    </source>
</evidence>
<dbReference type="InterPro" id="IPR023352">
    <property type="entry name" value="MAPEG-like_dom_sf"/>
</dbReference>
<dbReference type="Pfam" id="PF01124">
    <property type="entry name" value="MAPEG"/>
    <property type="match status" value="1"/>
</dbReference>
<evidence type="ECO:0000256" key="2">
    <source>
        <dbReference type="ARBA" id="ARBA00022692"/>
    </source>
</evidence>
<accession>A0A6G1HDH7</accession>
<proteinExistence type="predicted"/>
<keyword evidence="4 5" id="KW-0472">Membrane</keyword>
<name>A0A6G1HDH7_9PEZI</name>
<organism evidence="6 7">
    <name type="scientific">Aulographum hederae CBS 113979</name>
    <dbReference type="NCBI Taxonomy" id="1176131"/>
    <lineage>
        <taxon>Eukaryota</taxon>
        <taxon>Fungi</taxon>
        <taxon>Dikarya</taxon>
        <taxon>Ascomycota</taxon>
        <taxon>Pezizomycotina</taxon>
        <taxon>Dothideomycetes</taxon>
        <taxon>Pleosporomycetidae</taxon>
        <taxon>Aulographales</taxon>
        <taxon>Aulographaceae</taxon>
    </lineage>
</organism>
<dbReference type="InterPro" id="IPR001129">
    <property type="entry name" value="Membr-assoc_MAPEG"/>
</dbReference>
<keyword evidence="7" id="KW-1185">Reference proteome</keyword>
<dbReference type="GO" id="GO:0004602">
    <property type="term" value="F:glutathione peroxidase activity"/>
    <property type="evidence" value="ECO:0007669"/>
    <property type="project" value="TreeGrafter"/>
</dbReference>
<protein>
    <submittedName>
        <fullName evidence="6">Membrane-associated proteins in eicosanoid and glutathione metabolism</fullName>
    </submittedName>
</protein>
<dbReference type="SUPFAM" id="SSF161084">
    <property type="entry name" value="MAPEG domain-like"/>
    <property type="match status" value="1"/>
</dbReference>
<feature type="transmembrane region" description="Helical" evidence="5">
    <location>
        <begin position="96"/>
        <end position="114"/>
    </location>
</feature>
<evidence type="ECO:0000313" key="7">
    <source>
        <dbReference type="Proteomes" id="UP000800041"/>
    </source>
</evidence>
<dbReference type="GO" id="GO:0005635">
    <property type="term" value="C:nuclear envelope"/>
    <property type="evidence" value="ECO:0007669"/>
    <property type="project" value="TreeGrafter"/>
</dbReference>
<keyword evidence="2 5" id="KW-0812">Transmembrane</keyword>
<evidence type="ECO:0000256" key="1">
    <source>
        <dbReference type="ARBA" id="ARBA00004141"/>
    </source>
</evidence>
<evidence type="ECO:0000256" key="3">
    <source>
        <dbReference type="ARBA" id="ARBA00022989"/>
    </source>
</evidence>
<dbReference type="EMBL" id="ML977140">
    <property type="protein sequence ID" value="KAF1990988.1"/>
    <property type="molecule type" value="Genomic_DNA"/>
</dbReference>
<dbReference type="AlphaFoldDB" id="A0A6G1HDH7"/>
<dbReference type="GO" id="GO:0016020">
    <property type="term" value="C:membrane"/>
    <property type="evidence" value="ECO:0007669"/>
    <property type="project" value="UniProtKB-SubCell"/>
</dbReference>
<feature type="transmembrane region" description="Helical" evidence="5">
    <location>
        <begin position="12"/>
        <end position="31"/>
    </location>
</feature>
<dbReference type="GO" id="GO:0004364">
    <property type="term" value="F:glutathione transferase activity"/>
    <property type="evidence" value="ECO:0007669"/>
    <property type="project" value="TreeGrafter"/>
</dbReference>
<reference evidence="6" key="1">
    <citation type="journal article" date="2020" name="Stud. Mycol.">
        <title>101 Dothideomycetes genomes: a test case for predicting lifestyles and emergence of pathogens.</title>
        <authorList>
            <person name="Haridas S."/>
            <person name="Albert R."/>
            <person name="Binder M."/>
            <person name="Bloem J."/>
            <person name="Labutti K."/>
            <person name="Salamov A."/>
            <person name="Andreopoulos B."/>
            <person name="Baker S."/>
            <person name="Barry K."/>
            <person name="Bills G."/>
            <person name="Bluhm B."/>
            <person name="Cannon C."/>
            <person name="Castanera R."/>
            <person name="Culley D."/>
            <person name="Daum C."/>
            <person name="Ezra D."/>
            <person name="Gonzalez J."/>
            <person name="Henrissat B."/>
            <person name="Kuo A."/>
            <person name="Liang C."/>
            <person name="Lipzen A."/>
            <person name="Lutzoni F."/>
            <person name="Magnuson J."/>
            <person name="Mondo S."/>
            <person name="Nolan M."/>
            <person name="Ohm R."/>
            <person name="Pangilinan J."/>
            <person name="Park H.-J."/>
            <person name="Ramirez L."/>
            <person name="Alfaro M."/>
            <person name="Sun H."/>
            <person name="Tritt A."/>
            <person name="Yoshinaga Y."/>
            <person name="Zwiers L.-H."/>
            <person name="Turgeon B."/>
            <person name="Goodwin S."/>
            <person name="Spatafora J."/>
            <person name="Crous P."/>
            <person name="Grigoriev I."/>
        </authorList>
    </citation>
    <scope>NUCLEOTIDE SEQUENCE</scope>
    <source>
        <strain evidence="6">CBS 113979</strain>
    </source>
</reference>
<comment type="subcellular location">
    <subcellularLocation>
        <location evidence="1">Membrane</location>
        <topology evidence="1">Multi-pass membrane protein</topology>
    </subcellularLocation>
</comment>
<sequence length="156" mass="16948">MSSVQITVPKEYGYVLLTATSTFLLSLWHAVRVSPYRKAAGIPFPAALALPSDISAASPEKKKAMYLFNCAQRAHYNFIENYNTALPALLIGGLKYPVAASLVGVGWVVCRTAYAVGYTRRDKEGGKGRSVGAPFWLFQVGLYWMAGSLGYSLLMG</sequence>
<dbReference type="Proteomes" id="UP000800041">
    <property type="component" value="Unassembled WGS sequence"/>
</dbReference>
<dbReference type="InterPro" id="IPR050997">
    <property type="entry name" value="MAPEG"/>
</dbReference>
<evidence type="ECO:0000256" key="4">
    <source>
        <dbReference type="ARBA" id="ARBA00023136"/>
    </source>
</evidence>
<dbReference type="PANTHER" id="PTHR10250:SF26">
    <property type="entry name" value="GLUTATHIONE S-TRANSFERASE 3, MITOCHONDRIAL"/>
    <property type="match status" value="1"/>
</dbReference>
<dbReference type="GO" id="GO:0005783">
    <property type="term" value="C:endoplasmic reticulum"/>
    <property type="evidence" value="ECO:0007669"/>
    <property type="project" value="TreeGrafter"/>
</dbReference>
<dbReference type="PANTHER" id="PTHR10250">
    <property type="entry name" value="MICROSOMAL GLUTATHIONE S-TRANSFERASE"/>
    <property type="match status" value="1"/>
</dbReference>
<feature type="transmembrane region" description="Helical" evidence="5">
    <location>
        <begin position="135"/>
        <end position="154"/>
    </location>
</feature>